<feature type="transmembrane region" description="Helical" evidence="5">
    <location>
        <begin position="385"/>
        <end position="402"/>
    </location>
</feature>
<dbReference type="InterPro" id="IPR051533">
    <property type="entry name" value="WaaL-like"/>
</dbReference>
<evidence type="ECO:0000256" key="1">
    <source>
        <dbReference type="ARBA" id="ARBA00004141"/>
    </source>
</evidence>
<keyword evidence="3 5" id="KW-1133">Transmembrane helix</keyword>
<proteinExistence type="predicted"/>
<feature type="transmembrane region" description="Helical" evidence="5">
    <location>
        <begin position="359"/>
        <end position="378"/>
    </location>
</feature>
<dbReference type="EMBL" id="MHKL01000038">
    <property type="protein sequence ID" value="OGY88820.1"/>
    <property type="molecule type" value="Genomic_DNA"/>
</dbReference>
<dbReference type="PANTHER" id="PTHR37422">
    <property type="entry name" value="TEICHURONIC ACID BIOSYNTHESIS PROTEIN TUAE"/>
    <property type="match status" value="1"/>
</dbReference>
<dbReference type="Proteomes" id="UP000178849">
    <property type="component" value="Unassembled WGS sequence"/>
</dbReference>
<evidence type="ECO:0000313" key="7">
    <source>
        <dbReference type="EMBL" id="OGY88820.1"/>
    </source>
</evidence>
<evidence type="ECO:0000256" key="3">
    <source>
        <dbReference type="ARBA" id="ARBA00022989"/>
    </source>
</evidence>
<feature type="transmembrane region" description="Helical" evidence="5">
    <location>
        <begin position="185"/>
        <end position="204"/>
    </location>
</feature>
<feature type="transmembrane region" description="Helical" evidence="5">
    <location>
        <begin position="34"/>
        <end position="53"/>
    </location>
</feature>
<comment type="subcellular location">
    <subcellularLocation>
        <location evidence="1">Membrane</location>
        <topology evidence="1">Multi-pass membrane protein</topology>
    </subcellularLocation>
</comment>
<accession>A0A1G2BKJ8</accession>
<dbReference type="GO" id="GO:0016020">
    <property type="term" value="C:membrane"/>
    <property type="evidence" value="ECO:0007669"/>
    <property type="project" value="UniProtKB-SubCell"/>
</dbReference>
<dbReference type="PANTHER" id="PTHR37422:SF13">
    <property type="entry name" value="LIPOPOLYSACCHARIDE BIOSYNTHESIS PROTEIN PA4999-RELATED"/>
    <property type="match status" value="1"/>
</dbReference>
<dbReference type="STRING" id="1798550.A2927_00310"/>
<evidence type="ECO:0000259" key="6">
    <source>
        <dbReference type="Pfam" id="PF04932"/>
    </source>
</evidence>
<feature type="transmembrane region" description="Helical" evidence="5">
    <location>
        <begin position="216"/>
        <end position="233"/>
    </location>
</feature>
<feature type="transmembrane region" description="Helical" evidence="5">
    <location>
        <begin position="239"/>
        <end position="254"/>
    </location>
</feature>
<protein>
    <recommendedName>
        <fullName evidence="6">O-antigen ligase-related domain-containing protein</fullName>
    </recommendedName>
</protein>
<feature type="domain" description="O-antigen ligase-related" evidence="6">
    <location>
        <begin position="223"/>
        <end position="366"/>
    </location>
</feature>
<dbReference type="Pfam" id="PF04932">
    <property type="entry name" value="Wzy_C"/>
    <property type="match status" value="1"/>
</dbReference>
<keyword evidence="4 5" id="KW-0472">Membrane</keyword>
<keyword evidence="2 5" id="KW-0812">Transmembrane</keyword>
<sequence length="439" mass="49152">MLLFAYLSLKNLKWGIYLIGALLPTYLIRFTILGIPATLLEGMIVILFIIWLVKEKVSLNPLVWIENIKEQGAKSKEQNAIPHTLRLPIVLLLAASTISVFVSPDLRAALGIWKAYFIEPLMFLLIFVYNVKTTDEIKKVIRCLGLTVLAIGVFAIIQKLTGALIPNPFWAAEATRRVTTFFGYPNANALFLVPIILLTVGNLISDFLIKVFSFKFLVLSFLIIVLGTLTIIWTQSAGGLIAVIAGIIALALMYKKIRLPVLLLILILTTMAVFSPMVKSEISKTLVQISSTHLPLNASDFQIRAQQWRETLAMLADTPIFGAGLAGYQTLVAPYHQNPHVEIYLYPHNFFLNFWTETGLLGLISIIWILIVFFALIYKAQKKQPTIWTLITASAMMALLVQGKVDVPYFKNDLAILFWIIVGIVIVLYNANSSRMARE</sequence>
<evidence type="ECO:0000256" key="4">
    <source>
        <dbReference type="ARBA" id="ARBA00023136"/>
    </source>
</evidence>
<feature type="transmembrane region" description="Helical" evidence="5">
    <location>
        <begin position="143"/>
        <end position="165"/>
    </location>
</feature>
<evidence type="ECO:0000313" key="8">
    <source>
        <dbReference type="Proteomes" id="UP000178849"/>
    </source>
</evidence>
<feature type="transmembrane region" description="Helical" evidence="5">
    <location>
        <begin position="84"/>
        <end position="102"/>
    </location>
</feature>
<gene>
    <name evidence="7" type="ORF">A2927_00310</name>
</gene>
<dbReference type="InterPro" id="IPR007016">
    <property type="entry name" value="O-antigen_ligase-rel_domated"/>
</dbReference>
<feature type="transmembrane region" description="Helical" evidence="5">
    <location>
        <begin position="108"/>
        <end position="131"/>
    </location>
</feature>
<name>A0A1G2BKJ8_9BACT</name>
<dbReference type="AlphaFoldDB" id="A0A1G2BKJ8"/>
<organism evidence="7 8">
    <name type="scientific">Candidatus Komeilibacteria bacterium RIFCSPLOWO2_01_FULL_45_10</name>
    <dbReference type="NCBI Taxonomy" id="1798550"/>
    <lineage>
        <taxon>Bacteria</taxon>
        <taxon>Candidatus Komeiliibacteriota</taxon>
    </lineage>
</organism>
<feature type="transmembrane region" description="Helical" evidence="5">
    <location>
        <begin position="261"/>
        <end position="278"/>
    </location>
</feature>
<comment type="caution">
    <text evidence="7">The sequence shown here is derived from an EMBL/GenBank/DDBJ whole genome shotgun (WGS) entry which is preliminary data.</text>
</comment>
<evidence type="ECO:0000256" key="2">
    <source>
        <dbReference type="ARBA" id="ARBA00022692"/>
    </source>
</evidence>
<reference evidence="7 8" key="1">
    <citation type="journal article" date="2016" name="Nat. Commun.">
        <title>Thousands of microbial genomes shed light on interconnected biogeochemical processes in an aquifer system.</title>
        <authorList>
            <person name="Anantharaman K."/>
            <person name="Brown C.T."/>
            <person name="Hug L.A."/>
            <person name="Sharon I."/>
            <person name="Castelle C.J."/>
            <person name="Probst A.J."/>
            <person name="Thomas B.C."/>
            <person name="Singh A."/>
            <person name="Wilkins M.J."/>
            <person name="Karaoz U."/>
            <person name="Brodie E.L."/>
            <person name="Williams K.H."/>
            <person name="Hubbard S.S."/>
            <person name="Banfield J.F."/>
        </authorList>
    </citation>
    <scope>NUCLEOTIDE SEQUENCE [LARGE SCALE GENOMIC DNA]</scope>
</reference>
<evidence type="ECO:0000256" key="5">
    <source>
        <dbReference type="SAM" id="Phobius"/>
    </source>
</evidence>
<feature type="transmembrane region" description="Helical" evidence="5">
    <location>
        <begin position="414"/>
        <end position="431"/>
    </location>
</feature>